<dbReference type="InterPro" id="IPR006102">
    <property type="entry name" value="Ig-like_GH2"/>
</dbReference>
<dbReference type="RefSeq" id="WP_342158618.1">
    <property type="nucleotide sequence ID" value="NZ_JBCDNA010000001.1"/>
</dbReference>
<dbReference type="InterPro" id="IPR023230">
    <property type="entry name" value="Glyco_hydro_2_CS"/>
</dbReference>
<organism evidence="12 13">
    <name type="scientific">Lutimonas vermicola</name>
    <dbReference type="NCBI Taxonomy" id="414288"/>
    <lineage>
        <taxon>Bacteria</taxon>
        <taxon>Pseudomonadati</taxon>
        <taxon>Bacteroidota</taxon>
        <taxon>Flavobacteriia</taxon>
        <taxon>Flavobacteriales</taxon>
        <taxon>Flavobacteriaceae</taxon>
        <taxon>Lutimonas</taxon>
    </lineage>
</organism>
<dbReference type="InterPro" id="IPR032312">
    <property type="entry name" value="LacZ_4"/>
</dbReference>
<dbReference type="PROSITE" id="PS00608">
    <property type="entry name" value="GLYCOSYL_HYDROL_F2_2"/>
    <property type="match status" value="1"/>
</dbReference>
<dbReference type="PROSITE" id="PS51257">
    <property type="entry name" value="PROKAR_LIPOPROTEIN"/>
    <property type="match status" value="1"/>
</dbReference>
<dbReference type="InterPro" id="IPR006103">
    <property type="entry name" value="Glyco_hydro_2_cat"/>
</dbReference>
<keyword evidence="7" id="KW-0106">Calcium</keyword>
<dbReference type="Gene3D" id="3.20.20.80">
    <property type="entry name" value="Glycosidases"/>
    <property type="match status" value="1"/>
</dbReference>
<dbReference type="SUPFAM" id="SSF51445">
    <property type="entry name" value="(Trans)glycosidases"/>
    <property type="match status" value="1"/>
</dbReference>
<evidence type="ECO:0000256" key="2">
    <source>
        <dbReference type="ARBA" id="ARBA00001913"/>
    </source>
</evidence>
<evidence type="ECO:0000313" key="13">
    <source>
        <dbReference type="Proteomes" id="UP001474120"/>
    </source>
</evidence>
<comment type="caution">
    <text evidence="12">The sequence shown here is derived from an EMBL/GenBank/DDBJ whole genome shotgun (WGS) entry which is preliminary data.</text>
</comment>
<dbReference type="PANTHER" id="PTHR46323:SF2">
    <property type="entry name" value="BETA-GALACTOSIDASE"/>
    <property type="match status" value="1"/>
</dbReference>
<dbReference type="InterPro" id="IPR036156">
    <property type="entry name" value="Beta-gal/glucu_dom_sf"/>
</dbReference>
<comment type="catalytic activity">
    <reaction evidence="1 10">
        <text>Hydrolysis of terminal non-reducing beta-D-galactose residues in beta-D-galactosides.</text>
        <dbReference type="EC" id="3.2.1.23"/>
    </reaction>
</comment>
<dbReference type="SUPFAM" id="SSF74650">
    <property type="entry name" value="Galactose mutarotase-like"/>
    <property type="match status" value="1"/>
</dbReference>
<evidence type="ECO:0000256" key="8">
    <source>
        <dbReference type="ARBA" id="ARBA00023295"/>
    </source>
</evidence>
<dbReference type="InterPro" id="IPR014718">
    <property type="entry name" value="GH-type_carb-bd"/>
</dbReference>
<evidence type="ECO:0000256" key="4">
    <source>
        <dbReference type="ARBA" id="ARBA00011245"/>
    </source>
</evidence>
<dbReference type="SMART" id="SM01038">
    <property type="entry name" value="Bgal_small_N"/>
    <property type="match status" value="1"/>
</dbReference>
<dbReference type="InterPro" id="IPR004199">
    <property type="entry name" value="B-gal_small/dom_5"/>
</dbReference>
<keyword evidence="6 10" id="KW-0378">Hydrolase</keyword>
<dbReference type="InterPro" id="IPR011013">
    <property type="entry name" value="Gal_mutarotase_sf_dom"/>
</dbReference>
<dbReference type="EC" id="3.2.1.23" evidence="5 10"/>
<keyword evidence="8 10" id="KW-0326">Glycosidase</keyword>
<dbReference type="PRINTS" id="PR00132">
    <property type="entry name" value="GLHYDRLASE2"/>
</dbReference>
<dbReference type="Gene3D" id="2.60.40.10">
    <property type="entry name" value="Immunoglobulins"/>
    <property type="match status" value="2"/>
</dbReference>
<dbReference type="InterPro" id="IPR023232">
    <property type="entry name" value="Glyco_hydro_2_AS"/>
</dbReference>
<evidence type="ECO:0000256" key="9">
    <source>
        <dbReference type="ARBA" id="ARBA00032230"/>
    </source>
</evidence>
<comment type="cofactor">
    <cofactor evidence="2">
        <name>Ca(2+)</name>
        <dbReference type="ChEBI" id="CHEBI:29108"/>
    </cofactor>
</comment>
<dbReference type="PROSITE" id="PS00719">
    <property type="entry name" value="GLYCOSYL_HYDROL_F2_1"/>
    <property type="match status" value="1"/>
</dbReference>
<dbReference type="Proteomes" id="UP001474120">
    <property type="component" value="Unassembled WGS sequence"/>
</dbReference>
<evidence type="ECO:0000256" key="1">
    <source>
        <dbReference type="ARBA" id="ARBA00001412"/>
    </source>
</evidence>
<dbReference type="Gene3D" id="2.60.120.260">
    <property type="entry name" value="Galactose-binding domain-like"/>
    <property type="match status" value="1"/>
</dbReference>
<dbReference type="InterPro" id="IPR017853">
    <property type="entry name" value="GH"/>
</dbReference>
<evidence type="ECO:0000313" key="12">
    <source>
        <dbReference type="EMBL" id="MEL4454903.1"/>
    </source>
</evidence>
<dbReference type="PANTHER" id="PTHR46323">
    <property type="entry name" value="BETA-GALACTOSIDASE"/>
    <property type="match status" value="1"/>
</dbReference>
<dbReference type="Gene3D" id="2.70.98.10">
    <property type="match status" value="1"/>
</dbReference>
<dbReference type="Pfam" id="PF02837">
    <property type="entry name" value="Glyco_hydro_2_N"/>
    <property type="match status" value="1"/>
</dbReference>
<dbReference type="GO" id="GO:0016787">
    <property type="term" value="F:hydrolase activity"/>
    <property type="evidence" value="ECO:0007669"/>
    <property type="project" value="UniProtKB-KW"/>
</dbReference>
<dbReference type="InterPro" id="IPR013783">
    <property type="entry name" value="Ig-like_fold"/>
</dbReference>
<gene>
    <name evidence="12" type="ORF">AABB81_03285</name>
</gene>
<proteinExistence type="inferred from homology"/>
<evidence type="ECO:0000256" key="6">
    <source>
        <dbReference type="ARBA" id="ARBA00022801"/>
    </source>
</evidence>
<dbReference type="EMBL" id="JBCDNA010000001">
    <property type="protein sequence ID" value="MEL4454903.1"/>
    <property type="molecule type" value="Genomic_DNA"/>
</dbReference>
<dbReference type="Pfam" id="PF02836">
    <property type="entry name" value="Glyco_hydro_2_C"/>
    <property type="match status" value="1"/>
</dbReference>
<dbReference type="SUPFAM" id="SSF49785">
    <property type="entry name" value="Galactose-binding domain-like"/>
    <property type="match status" value="1"/>
</dbReference>
<keyword evidence="13" id="KW-1185">Reference proteome</keyword>
<protein>
    <recommendedName>
        <fullName evidence="5 10">Beta-galactosidase</fullName>
        <ecNumber evidence="5 10">3.2.1.23</ecNumber>
    </recommendedName>
    <alternativeName>
        <fullName evidence="9 10">Lactase</fullName>
    </alternativeName>
</protein>
<feature type="domain" description="Beta galactosidase small chain/" evidence="11">
    <location>
        <begin position="766"/>
        <end position="1057"/>
    </location>
</feature>
<dbReference type="Pfam" id="PF02929">
    <property type="entry name" value="Bgal_small_N"/>
    <property type="match status" value="1"/>
</dbReference>
<evidence type="ECO:0000256" key="5">
    <source>
        <dbReference type="ARBA" id="ARBA00012756"/>
    </source>
</evidence>
<evidence type="ECO:0000256" key="10">
    <source>
        <dbReference type="RuleBase" id="RU361154"/>
    </source>
</evidence>
<evidence type="ECO:0000259" key="11">
    <source>
        <dbReference type="SMART" id="SM01038"/>
    </source>
</evidence>
<accession>A0ABU9KYI3</accession>
<evidence type="ECO:0000256" key="7">
    <source>
        <dbReference type="ARBA" id="ARBA00022837"/>
    </source>
</evidence>
<dbReference type="SUPFAM" id="SSF49303">
    <property type="entry name" value="beta-Galactosidase/glucuronidase domain"/>
    <property type="match status" value="2"/>
</dbReference>
<dbReference type="InterPro" id="IPR050347">
    <property type="entry name" value="Bact_Beta-galactosidase"/>
</dbReference>
<sequence length="1061" mass="121216">MRISMLFILVILAISCSDKHPLEGQKIKSNGIEDWENPEVFSRNKEEPRAAFVPYSSKEQVLVNNSGASPFYTSLNGKWKFYIADKPSDRPSYFFKTDYDDSNWKSIDVPSNWELQGFGYPIYTNKKYPHEKTPPKIQSHYNPVGSYRTSFTVDSEMMGNDLYLHFGAVSSAMNIWINGEKAGYSEGSKTPAEFLINEYINEGENLLAVEVFKWSDASYLEDQDFWRLSGITRDVFLLSRSKDHIVDFEVKAGLANNYTTGTFELKVDIKKDSKKELNLAIELIAADGDKIIDTEKSVVLKDDKTTVIFSDQLKDIETWSAEQPNLYQLVLQLKDDQGTVLESIGNQVGFRSIEIKKGQFLVNGQYVYFKGVNLHEHHDKTGHYIDEATMIKDIRTMKMYNINAVRTSHYPQPERFYELCNQYGLYIVDEANIESHGMGAVHQESFDTIQHIAYRPEWKAAHMDRIKSMVERDKNHPSVIIWSMGNECGNGPVFYDAYHWIRQRDPNRYVLFEQAGLKPNTDIVAPMYARIDQLEAYALKHEDRPFILCEYAHAMGNSVGNFKEYWDMIKKHPVLQGGFIWDWVDQGLIKTSDKGVAYWAYGGDFGPADVPSDGNFCLNGLVDPDRTPKPSLEEVKKVHQFIDFTLTHGNKGQVKIANNYHFTNLDEFKFEWELLGNGIKKASGALPNIDLKPGQNIDIYISEVDDFAETEELILTIAAYSRNADGLVPRGHKVAWEQFVLHSPEPVTFANSDKKVILGESETSITVSSSSIKLVFDKSDGILSELVIDNENLLHKGKGFTPNFWRAPIDNDFGNDMHKRTKDWRYVSKHRKLSRLTSGMNQGNAVVKVDYELFNATEQKIADFHVKYTINGEGNVLVDCNLNKTDGNWAETPRIGLNIELIGEMETLSWYGRGPFESYWDRKTGAPIGIYSGSVSDQYWAYLRPQENGNKTDVRWIKLSKPVNGHGLLIKGIPTVDFSVHHQIMEDFESLERTDGRHRDGDIVKNRHTIDVQNRNLTSLNIDYRQMGVGGDNSWGARTHPEYLLNGKNYTYSFIMIPMMK</sequence>
<comment type="subunit">
    <text evidence="4">Monomer.</text>
</comment>
<dbReference type="Pfam" id="PF00703">
    <property type="entry name" value="Glyco_hydro_2"/>
    <property type="match status" value="1"/>
</dbReference>
<dbReference type="InterPro" id="IPR006104">
    <property type="entry name" value="Glyco_hydro_2_N"/>
</dbReference>
<name>A0ABU9KYI3_9FLAO</name>
<dbReference type="InterPro" id="IPR006101">
    <property type="entry name" value="Glyco_hydro_2"/>
</dbReference>
<dbReference type="InterPro" id="IPR008979">
    <property type="entry name" value="Galactose-bd-like_sf"/>
</dbReference>
<reference evidence="12 13" key="1">
    <citation type="submission" date="2024-04" db="EMBL/GenBank/DDBJ databases">
        <title>whole genome sequencing of Lutimonas vermicola strain IMCC1616.</title>
        <authorList>
            <person name="Bae S.S."/>
        </authorList>
    </citation>
    <scope>NUCLEOTIDE SEQUENCE [LARGE SCALE GENOMIC DNA]</scope>
    <source>
        <strain evidence="12 13">IMCC1616</strain>
    </source>
</reference>
<evidence type="ECO:0000256" key="3">
    <source>
        <dbReference type="ARBA" id="ARBA00007401"/>
    </source>
</evidence>
<comment type="similarity">
    <text evidence="3 10">Belongs to the glycosyl hydrolase 2 family.</text>
</comment>
<dbReference type="Pfam" id="PF16353">
    <property type="entry name" value="LacZ_4"/>
    <property type="match status" value="1"/>
</dbReference>